<gene>
    <name evidence="2" type="ORF">SAMN05660209_04044</name>
</gene>
<dbReference type="GO" id="GO:0003677">
    <property type="term" value="F:DNA binding"/>
    <property type="evidence" value="ECO:0007669"/>
    <property type="project" value="UniProtKB-KW"/>
</dbReference>
<reference evidence="3" key="1">
    <citation type="submission" date="2016-10" db="EMBL/GenBank/DDBJ databases">
        <authorList>
            <person name="Varghese N."/>
            <person name="Submissions S."/>
        </authorList>
    </citation>
    <scope>NUCLEOTIDE SEQUENCE [LARGE SCALE GENOMIC DNA]</scope>
    <source>
        <strain evidence="3">DSM 45422</strain>
    </source>
</reference>
<keyword evidence="1" id="KW-0238">DNA-binding</keyword>
<accession>A0A1H3NQV6</accession>
<evidence type="ECO:0000313" key="3">
    <source>
        <dbReference type="Proteomes" id="UP000198921"/>
    </source>
</evidence>
<dbReference type="Proteomes" id="UP000198921">
    <property type="component" value="Unassembled WGS sequence"/>
</dbReference>
<dbReference type="AlphaFoldDB" id="A0A1H3NQV6"/>
<dbReference type="Gene3D" id="1.10.150.130">
    <property type="match status" value="1"/>
</dbReference>
<name>A0A1H3NQV6_9ACTN</name>
<protein>
    <recommendedName>
        <fullName evidence="4">Phage integrase, N-terminal SAM-like domain</fullName>
    </recommendedName>
</protein>
<dbReference type="RefSeq" id="WP_244522692.1">
    <property type="nucleotide sequence ID" value="NZ_FNOT01000013.1"/>
</dbReference>
<keyword evidence="3" id="KW-1185">Reference proteome</keyword>
<organism evidence="2 3">
    <name type="scientific">Geodermatophilus africanus</name>
    <dbReference type="NCBI Taxonomy" id="1137993"/>
    <lineage>
        <taxon>Bacteria</taxon>
        <taxon>Bacillati</taxon>
        <taxon>Actinomycetota</taxon>
        <taxon>Actinomycetes</taxon>
        <taxon>Geodermatophilales</taxon>
        <taxon>Geodermatophilaceae</taxon>
        <taxon>Geodermatophilus</taxon>
    </lineage>
</organism>
<sequence length="66" mass="7387">MFTGAYVDPKRIRVTLAEWAGQWLESKVDLKPTTRRCYEVSLRVHVLPVWGRCGSATSPTRASPPG</sequence>
<proteinExistence type="predicted"/>
<evidence type="ECO:0000256" key="1">
    <source>
        <dbReference type="ARBA" id="ARBA00023125"/>
    </source>
</evidence>
<dbReference type="EMBL" id="FNOT01000013">
    <property type="protein sequence ID" value="SDY90559.1"/>
    <property type="molecule type" value="Genomic_DNA"/>
</dbReference>
<dbReference type="InterPro" id="IPR010998">
    <property type="entry name" value="Integrase_recombinase_N"/>
</dbReference>
<evidence type="ECO:0008006" key="4">
    <source>
        <dbReference type="Google" id="ProtNLM"/>
    </source>
</evidence>
<evidence type="ECO:0000313" key="2">
    <source>
        <dbReference type="EMBL" id="SDY90559.1"/>
    </source>
</evidence>